<dbReference type="GO" id="GO:0005886">
    <property type="term" value="C:plasma membrane"/>
    <property type="evidence" value="ECO:0007669"/>
    <property type="project" value="UniProtKB-SubCell"/>
</dbReference>
<dbReference type="KEGG" id="vcop:MM50RIKEN_10460"/>
<dbReference type="InterPro" id="IPR018076">
    <property type="entry name" value="T2SS_GspF_dom"/>
</dbReference>
<evidence type="ECO:0000256" key="5">
    <source>
        <dbReference type="ARBA" id="ARBA00023136"/>
    </source>
</evidence>
<keyword evidence="5 6" id="KW-0472">Membrane</keyword>
<dbReference type="PANTHER" id="PTHR35007">
    <property type="entry name" value="INTEGRAL MEMBRANE PROTEIN-RELATED"/>
    <property type="match status" value="1"/>
</dbReference>
<feature type="transmembrane region" description="Helical" evidence="6">
    <location>
        <begin position="43"/>
        <end position="63"/>
    </location>
</feature>
<evidence type="ECO:0000313" key="8">
    <source>
        <dbReference type="EMBL" id="BCK81283.1"/>
    </source>
</evidence>
<comment type="subcellular location">
    <subcellularLocation>
        <location evidence="1">Cell membrane</location>
        <topology evidence="1">Multi-pass membrane protein</topology>
    </subcellularLocation>
</comment>
<reference evidence="8" key="1">
    <citation type="submission" date="2020-09" db="EMBL/GenBank/DDBJ databases">
        <title>New species isolated from human feces.</title>
        <authorList>
            <person name="Kitahara M."/>
            <person name="Shigeno Y."/>
            <person name="Shime M."/>
            <person name="Matsumoto Y."/>
            <person name="Nakamura S."/>
            <person name="Motooka D."/>
            <person name="Fukuoka S."/>
            <person name="Nishikawa H."/>
            <person name="Benno Y."/>
        </authorList>
    </citation>
    <scope>NUCLEOTIDE SEQUENCE</scope>
    <source>
        <strain evidence="8">MM50</strain>
    </source>
</reference>
<dbReference type="EMBL" id="AP023418">
    <property type="protein sequence ID" value="BCK81283.1"/>
    <property type="molecule type" value="Genomic_DNA"/>
</dbReference>
<feature type="transmembrane region" description="Helical" evidence="6">
    <location>
        <begin position="84"/>
        <end position="110"/>
    </location>
</feature>
<dbReference type="Proteomes" id="UP000681035">
    <property type="component" value="Chromosome"/>
</dbReference>
<gene>
    <name evidence="8" type="ORF">MM50RIKEN_10460</name>
</gene>
<proteinExistence type="predicted"/>
<protein>
    <recommendedName>
        <fullName evidence="7">Type II secretion system protein GspF domain-containing protein</fullName>
    </recommendedName>
</protein>
<feature type="transmembrane region" description="Helical" evidence="6">
    <location>
        <begin position="5"/>
        <end position="23"/>
    </location>
</feature>
<accession>A0A810Q9N2</accession>
<name>A0A810Q9N2_9FIRM</name>
<keyword evidence="3 6" id="KW-0812">Transmembrane</keyword>
<feature type="transmembrane region" description="Helical" evidence="6">
    <location>
        <begin position="265"/>
        <end position="286"/>
    </location>
</feature>
<evidence type="ECO:0000259" key="7">
    <source>
        <dbReference type="Pfam" id="PF00482"/>
    </source>
</evidence>
<evidence type="ECO:0000313" key="9">
    <source>
        <dbReference type="Proteomes" id="UP000681035"/>
    </source>
</evidence>
<evidence type="ECO:0000256" key="2">
    <source>
        <dbReference type="ARBA" id="ARBA00022475"/>
    </source>
</evidence>
<evidence type="ECO:0000256" key="3">
    <source>
        <dbReference type="ARBA" id="ARBA00022692"/>
    </source>
</evidence>
<feature type="domain" description="Type II secretion system protein GspF" evidence="7">
    <location>
        <begin position="156"/>
        <end position="283"/>
    </location>
</feature>
<evidence type="ECO:0000256" key="4">
    <source>
        <dbReference type="ARBA" id="ARBA00022989"/>
    </source>
</evidence>
<dbReference type="RefSeq" id="WP_213542034.1">
    <property type="nucleotide sequence ID" value="NZ_AP023418.1"/>
</dbReference>
<keyword evidence="2" id="KW-1003">Cell membrane</keyword>
<dbReference type="Pfam" id="PF00482">
    <property type="entry name" value="T2SSF"/>
    <property type="match status" value="1"/>
</dbReference>
<sequence>MSFVVAYALAGAGTLLVVLWVMLYLRYSSQYDVMIAAIDKKQFFLPEIFFIGFGFMDMFKVNLKTEAGRKKEKKIAEIYGEKYAEYYHNCIVGGQITYALTVAPLGLFIGAMTNDMTFAILAVAAAAALIVYLDMEVSGAVERKHDEILSDYPEILSKLTLLVNAGMVIREAWIKVAYTCDRAMYKEMQLTSEEMNNGVSELDALHNFAQRCSVKEIRKFASILSQNIQKGGSELTMSLRYMNEESWEEKKHRAKRKGETAGTKLMIPLMIMFVGILFMIIVPIFSNML</sequence>
<keyword evidence="4 6" id="KW-1133">Transmembrane helix</keyword>
<keyword evidence="9" id="KW-1185">Reference proteome</keyword>
<feature type="transmembrane region" description="Helical" evidence="6">
    <location>
        <begin position="116"/>
        <end position="135"/>
    </location>
</feature>
<dbReference type="AlphaFoldDB" id="A0A810Q9N2"/>
<evidence type="ECO:0000256" key="1">
    <source>
        <dbReference type="ARBA" id="ARBA00004651"/>
    </source>
</evidence>
<organism evidence="8 9">
    <name type="scientific">Vescimonas coprocola</name>
    <dbReference type="NCBI Taxonomy" id="2714355"/>
    <lineage>
        <taxon>Bacteria</taxon>
        <taxon>Bacillati</taxon>
        <taxon>Bacillota</taxon>
        <taxon>Clostridia</taxon>
        <taxon>Eubacteriales</taxon>
        <taxon>Oscillospiraceae</taxon>
        <taxon>Vescimonas</taxon>
    </lineage>
</organism>
<evidence type="ECO:0000256" key="6">
    <source>
        <dbReference type="SAM" id="Phobius"/>
    </source>
</evidence>
<dbReference type="PANTHER" id="PTHR35007:SF2">
    <property type="entry name" value="PILUS ASSEMBLE PROTEIN"/>
    <property type="match status" value="1"/>
</dbReference>